<feature type="domain" description="AMP-binding enzyme C-terminal" evidence="4">
    <location>
        <begin position="197"/>
        <end position="271"/>
    </location>
</feature>
<dbReference type="Gene3D" id="3.30.300.30">
    <property type="match status" value="1"/>
</dbReference>
<dbReference type="PANTHER" id="PTHR43201:SF5">
    <property type="entry name" value="MEDIUM-CHAIN ACYL-COA LIGASE ACSF2, MITOCHONDRIAL"/>
    <property type="match status" value="1"/>
</dbReference>
<name>A0ABV5JMN5_9ACTN</name>
<protein>
    <submittedName>
        <fullName evidence="5">Class I adenylate-forming enzyme family protein</fullName>
    </submittedName>
</protein>
<evidence type="ECO:0000256" key="2">
    <source>
        <dbReference type="ARBA" id="ARBA00022598"/>
    </source>
</evidence>
<dbReference type="InterPro" id="IPR045851">
    <property type="entry name" value="AMP-bd_C_sf"/>
</dbReference>
<dbReference type="Pfam" id="PF13193">
    <property type="entry name" value="AMP-binding_C"/>
    <property type="match status" value="1"/>
</dbReference>
<dbReference type="SUPFAM" id="SSF56801">
    <property type="entry name" value="Acetyl-CoA synthetase-like"/>
    <property type="match status" value="1"/>
</dbReference>
<accession>A0ABV5JMN5</accession>
<evidence type="ECO:0000313" key="6">
    <source>
        <dbReference type="Proteomes" id="UP001589700"/>
    </source>
</evidence>
<gene>
    <name evidence="5" type="ORF">ACFFVD_04185</name>
</gene>
<dbReference type="InterPro" id="IPR000873">
    <property type="entry name" value="AMP-dep_synth/lig_dom"/>
</dbReference>
<dbReference type="PANTHER" id="PTHR43201">
    <property type="entry name" value="ACYL-COA SYNTHETASE"/>
    <property type="match status" value="1"/>
</dbReference>
<dbReference type="Proteomes" id="UP001589700">
    <property type="component" value="Unassembled WGS sequence"/>
</dbReference>
<keyword evidence="2" id="KW-0436">Ligase</keyword>
<comment type="similarity">
    <text evidence="1">Belongs to the ATP-dependent AMP-binding enzyme family.</text>
</comment>
<comment type="caution">
    <text evidence="5">The sequence shown here is derived from an EMBL/GenBank/DDBJ whole genome shotgun (WGS) entry which is preliminary data.</text>
</comment>
<sequence>MGTTHVVLPAFEPRAVIDAMEKHRITVFLGVPTMYQFLLQDPEFASRELPDWRLGYFGAAPMPPSAVTALAAAKPHVGFYQLCGQTEGGPTGIFLTPDEVRERPDAVGRTSITNVETRIVDLDGNDTAVGEPGEIIYRGQTIMKSYWNKPEATAETLRDGWLHSGDIAVRDADGYITIVDRMKDMIITGGRNVYSVEVEQALASHPDVADIAIVGRPDEVFGESIIAVVTPVEGRDVTLESLREHGAEYIADYKLPRELITRPIPRNPSGKILKHVLRDTISA</sequence>
<dbReference type="Gene3D" id="3.40.50.12780">
    <property type="entry name" value="N-terminal domain of ligase-like"/>
    <property type="match status" value="1"/>
</dbReference>
<keyword evidence="6" id="KW-1185">Reference proteome</keyword>
<dbReference type="InterPro" id="IPR025110">
    <property type="entry name" value="AMP-bd_C"/>
</dbReference>
<evidence type="ECO:0000259" key="3">
    <source>
        <dbReference type="Pfam" id="PF00501"/>
    </source>
</evidence>
<reference evidence="5 6" key="1">
    <citation type="submission" date="2024-09" db="EMBL/GenBank/DDBJ databases">
        <authorList>
            <person name="Sun Q."/>
            <person name="Mori K."/>
        </authorList>
    </citation>
    <scope>NUCLEOTIDE SEQUENCE [LARGE SCALE GENOMIC DNA]</scope>
    <source>
        <strain evidence="5 6">CCM 7659</strain>
    </source>
</reference>
<dbReference type="RefSeq" id="WP_277815156.1">
    <property type="nucleotide sequence ID" value="NZ_JAALDM010000229.1"/>
</dbReference>
<dbReference type="Pfam" id="PF00501">
    <property type="entry name" value="AMP-binding"/>
    <property type="match status" value="1"/>
</dbReference>
<dbReference type="EMBL" id="JBHMDY010000002">
    <property type="protein sequence ID" value="MFB9258992.1"/>
    <property type="molecule type" value="Genomic_DNA"/>
</dbReference>
<feature type="domain" description="AMP-dependent synthetase/ligase" evidence="3">
    <location>
        <begin position="2"/>
        <end position="147"/>
    </location>
</feature>
<evidence type="ECO:0000259" key="4">
    <source>
        <dbReference type="Pfam" id="PF13193"/>
    </source>
</evidence>
<dbReference type="InterPro" id="IPR042099">
    <property type="entry name" value="ANL_N_sf"/>
</dbReference>
<proteinExistence type="inferred from homology"/>
<evidence type="ECO:0000313" key="5">
    <source>
        <dbReference type="EMBL" id="MFB9258992.1"/>
    </source>
</evidence>
<organism evidence="5 6">
    <name type="scientific">Dietzia aerolata</name>
    <dbReference type="NCBI Taxonomy" id="595984"/>
    <lineage>
        <taxon>Bacteria</taxon>
        <taxon>Bacillati</taxon>
        <taxon>Actinomycetota</taxon>
        <taxon>Actinomycetes</taxon>
        <taxon>Mycobacteriales</taxon>
        <taxon>Dietziaceae</taxon>
        <taxon>Dietzia</taxon>
    </lineage>
</organism>
<evidence type="ECO:0000256" key="1">
    <source>
        <dbReference type="ARBA" id="ARBA00006432"/>
    </source>
</evidence>